<sequence length="84" mass="9260">MEDWKAGLRAEMRAIAIATGDAAAAQLPDLLRRLHRHQAGLGGNPVVTLYRRWRIRSLARAVAEARWHAEQGRAARLGGLEPPS</sequence>
<dbReference type="KEGG" id="mmes:MMSR116_21605"/>
<name>A0A6B9FX94_9HYPH</name>
<reference evidence="1 2" key="1">
    <citation type="journal article" date="2012" name="Genet. Mol. Biol.">
        <title>Analysis of 16S rRNA and mxaF genes revealing insights into Methylobacterium niche-specific plant association.</title>
        <authorList>
            <person name="Dourado M.N."/>
            <person name="Andreote F.D."/>
            <person name="Dini-Andreote F."/>
            <person name="Conti R."/>
            <person name="Araujo J.M."/>
            <person name="Araujo W.L."/>
        </authorList>
    </citation>
    <scope>NUCLEOTIDE SEQUENCE [LARGE SCALE GENOMIC DNA]</scope>
    <source>
        <strain evidence="1 2">SR1.6/6</strain>
    </source>
</reference>
<reference evidence="1 2" key="2">
    <citation type="journal article" date="2013" name="Genome Announc.">
        <title>Draft Genome Sequence of Methylobacterium mesophilicum Strain SR1.6/6, Isolated from Citrus sinensis.</title>
        <authorList>
            <person name="Marinho Almeida D."/>
            <person name="Dini-Andreote F."/>
            <person name="Camargo Neves A.A."/>
            <person name="Juca Ramos R.T."/>
            <person name="Andreote F.D."/>
            <person name="Carneiro A.R."/>
            <person name="Oliveira de Souza Lima A."/>
            <person name="Caracciolo Gomes de Sa P.H."/>
            <person name="Ribeiro Barbosa M.S."/>
            <person name="Araujo W.L."/>
            <person name="Silva A."/>
        </authorList>
    </citation>
    <scope>NUCLEOTIDE SEQUENCE [LARGE SCALE GENOMIC DNA]</scope>
    <source>
        <strain evidence="1 2">SR1.6/6</strain>
    </source>
</reference>
<accession>A0A6B9FX94</accession>
<evidence type="ECO:0000313" key="1">
    <source>
        <dbReference type="EMBL" id="QGY06282.1"/>
    </source>
</evidence>
<dbReference type="EMBL" id="CP043538">
    <property type="protein sequence ID" value="QGY06282.1"/>
    <property type="molecule type" value="Genomic_DNA"/>
</dbReference>
<protein>
    <recommendedName>
        <fullName evidence="3">CHAD domain-containing protein</fullName>
    </recommendedName>
</protein>
<organism evidence="1 2">
    <name type="scientific">Methylobacterium mesophilicum SR1.6/6</name>
    <dbReference type="NCBI Taxonomy" id="908290"/>
    <lineage>
        <taxon>Bacteria</taxon>
        <taxon>Pseudomonadati</taxon>
        <taxon>Pseudomonadota</taxon>
        <taxon>Alphaproteobacteria</taxon>
        <taxon>Hyphomicrobiales</taxon>
        <taxon>Methylobacteriaceae</taxon>
        <taxon>Methylobacterium</taxon>
    </lineage>
</organism>
<dbReference type="AlphaFoldDB" id="A0A6B9FX94"/>
<evidence type="ECO:0008006" key="3">
    <source>
        <dbReference type="Google" id="ProtNLM"/>
    </source>
</evidence>
<proteinExistence type="predicted"/>
<gene>
    <name evidence="1" type="ORF">MMSR116_21605</name>
</gene>
<evidence type="ECO:0000313" key="2">
    <source>
        <dbReference type="Proteomes" id="UP000012488"/>
    </source>
</evidence>
<dbReference type="Proteomes" id="UP000012488">
    <property type="component" value="Chromosome"/>
</dbReference>